<accession>A0A0R1XGM4</accession>
<comment type="caution">
    <text evidence="8">The sequence shown here is derived from an EMBL/GenBank/DDBJ whole genome shotgun (WGS) entry which is preliminary data.</text>
</comment>
<dbReference type="InterPro" id="IPR001640">
    <property type="entry name" value="Lgt"/>
</dbReference>
<keyword evidence="5 7" id="KW-1133">Transmembrane helix</keyword>
<dbReference type="GO" id="GO:0008961">
    <property type="term" value="F:phosphatidylglycerol-prolipoprotein diacylglyceryl transferase activity"/>
    <property type="evidence" value="ECO:0007669"/>
    <property type="project" value="UniProtKB-UniRule"/>
</dbReference>
<evidence type="ECO:0000256" key="5">
    <source>
        <dbReference type="ARBA" id="ARBA00022989"/>
    </source>
</evidence>
<dbReference type="AlphaFoldDB" id="A0A0R1XGM4"/>
<dbReference type="HAMAP" id="MF_01147">
    <property type="entry name" value="Lgt"/>
    <property type="match status" value="1"/>
</dbReference>
<feature type="transmembrane region" description="Helical" evidence="7">
    <location>
        <begin position="51"/>
        <end position="73"/>
    </location>
</feature>
<evidence type="ECO:0000256" key="4">
    <source>
        <dbReference type="ARBA" id="ARBA00022692"/>
    </source>
</evidence>
<dbReference type="NCBIfam" id="TIGR00544">
    <property type="entry name" value="lgt"/>
    <property type="match status" value="1"/>
</dbReference>
<evidence type="ECO:0000313" key="9">
    <source>
        <dbReference type="Proteomes" id="UP000050949"/>
    </source>
</evidence>
<dbReference type="PANTHER" id="PTHR30589">
    <property type="entry name" value="PROLIPOPROTEIN DIACYLGLYCERYL TRANSFERASE"/>
    <property type="match status" value="1"/>
</dbReference>
<feature type="transmembrane region" description="Helical" evidence="7">
    <location>
        <begin position="235"/>
        <end position="257"/>
    </location>
</feature>
<dbReference type="PATRIC" id="fig|1122147.4.peg.925"/>
<dbReference type="EC" id="2.5.1.145" evidence="7"/>
<keyword evidence="6 7" id="KW-0472">Membrane</keyword>
<reference evidence="8 9" key="1">
    <citation type="journal article" date="2015" name="Genome Announc.">
        <title>Expanding the biotechnology potential of lactobacilli through comparative genomics of 213 strains and associated genera.</title>
        <authorList>
            <person name="Sun Z."/>
            <person name="Harris H.M."/>
            <person name="McCann A."/>
            <person name="Guo C."/>
            <person name="Argimon S."/>
            <person name="Zhang W."/>
            <person name="Yang X."/>
            <person name="Jeffery I.B."/>
            <person name="Cooney J.C."/>
            <person name="Kagawa T.F."/>
            <person name="Liu W."/>
            <person name="Song Y."/>
            <person name="Salvetti E."/>
            <person name="Wrobel A."/>
            <person name="Rasinkangas P."/>
            <person name="Parkhill J."/>
            <person name="Rea M.C."/>
            <person name="O'Sullivan O."/>
            <person name="Ritari J."/>
            <person name="Douillard F.P."/>
            <person name="Paul Ross R."/>
            <person name="Yang R."/>
            <person name="Briner A.E."/>
            <person name="Felis G.E."/>
            <person name="de Vos W.M."/>
            <person name="Barrangou R."/>
            <person name="Klaenhammer T.R."/>
            <person name="Caufield P.W."/>
            <person name="Cui Y."/>
            <person name="Zhang H."/>
            <person name="O'Toole P.W."/>
        </authorList>
    </citation>
    <scope>NUCLEOTIDE SEQUENCE [LARGE SCALE GENOMIC DNA]</scope>
    <source>
        <strain evidence="8 9">DSM 16991</strain>
    </source>
</reference>
<dbReference type="OrthoDB" id="871140at2"/>
<name>A0A0R1XGM4_9LACO</name>
<evidence type="ECO:0000256" key="7">
    <source>
        <dbReference type="HAMAP-Rule" id="MF_01147"/>
    </source>
</evidence>
<feature type="transmembrane region" description="Helical" evidence="7">
    <location>
        <begin position="179"/>
        <end position="196"/>
    </location>
</feature>
<dbReference type="Pfam" id="PF01790">
    <property type="entry name" value="LGT"/>
    <property type="match status" value="1"/>
</dbReference>
<keyword evidence="4 7" id="KW-0812">Transmembrane</keyword>
<proteinExistence type="inferred from homology"/>
<comment type="pathway">
    <text evidence="7">Protein modification; lipoprotein biosynthesis (diacylglyceryl transfer).</text>
</comment>
<dbReference type="RefSeq" id="WP_035439733.1">
    <property type="nucleotide sequence ID" value="NZ_AUEH01000002.1"/>
</dbReference>
<feature type="transmembrane region" description="Helical" evidence="7">
    <location>
        <begin position="119"/>
        <end position="138"/>
    </location>
</feature>
<keyword evidence="2 7" id="KW-1003">Cell membrane</keyword>
<dbReference type="GO" id="GO:0005886">
    <property type="term" value="C:plasma membrane"/>
    <property type="evidence" value="ECO:0007669"/>
    <property type="project" value="UniProtKB-SubCell"/>
</dbReference>
<comment type="function">
    <text evidence="7">Catalyzes the transfer of the diacylglyceryl group from phosphatidylglycerol to the sulfhydryl group of the N-terminal cysteine of a prolipoprotein, the first step in the formation of mature lipoproteins.</text>
</comment>
<evidence type="ECO:0000256" key="2">
    <source>
        <dbReference type="ARBA" id="ARBA00022475"/>
    </source>
</evidence>
<protein>
    <recommendedName>
        <fullName evidence="7">Phosphatidylglycerol--prolipoprotein diacylglyceryl transferase</fullName>
        <ecNumber evidence="7">2.5.1.145</ecNumber>
    </recommendedName>
</protein>
<keyword evidence="3 7" id="KW-0808">Transferase</keyword>
<organism evidence="8 9">
    <name type="scientific">Schleiferilactobacillus harbinensis DSM 16991</name>
    <dbReference type="NCBI Taxonomy" id="1122147"/>
    <lineage>
        <taxon>Bacteria</taxon>
        <taxon>Bacillati</taxon>
        <taxon>Bacillota</taxon>
        <taxon>Bacilli</taxon>
        <taxon>Lactobacillales</taxon>
        <taxon>Lactobacillaceae</taxon>
        <taxon>Schleiferilactobacillus</taxon>
    </lineage>
</organism>
<feature type="binding site" evidence="7">
    <location>
        <position position="136"/>
    </location>
    <ligand>
        <name>a 1,2-diacyl-sn-glycero-3-phospho-(1'-sn-glycerol)</name>
        <dbReference type="ChEBI" id="CHEBI:64716"/>
    </ligand>
</feature>
<evidence type="ECO:0000313" key="8">
    <source>
        <dbReference type="EMBL" id="KRM29320.1"/>
    </source>
</evidence>
<evidence type="ECO:0000256" key="6">
    <source>
        <dbReference type="ARBA" id="ARBA00023136"/>
    </source>
</evidence>
<comment type="similarity">
    <text evidence="1 7">Belongs to the Lgt family.</text>
</comment>
<gene>
    <name evidence="7" type="primary">lgt</name>
    <name evidence="8" type="ORF">FC91_GL000898</name>
</gene>
<dbReference type="PROSITE" id="PS01311">
    <property type="entry name" value="LGT"/>
    <property type="match status" value="1"/>
</dbReference>
<evidence type="ECO:0000256" key="3">
    <source>
        <dbReference type="ARBA" id="ARBA00022679"/>
    </source>
</evidence>
<evidence type="ECO:0000256" key="1">
    <source>
        <dbReference type="ARBA" id="ARBA00007150"/>
    </source>
</evidence>
<dbReference type="PANTHER" id="PTHR30589:SF0">
    <property type="entry name" value="PHOSPHATIDYLGLYCEROL--PROLIPOPROTEIN DIACYLGLYCERYL TRANSFERASE"/>
    <property type="match status" value="1"/>
</dbReference>
<keyword evidence="8" id="KW-0449">Lipoprotein</keyword>
<dbReference type="GO" id="GO:0042158">
    <property type="term" value="P:lipoprotein biosynthetic process"/>
    <property type="evidence" value="ECO:0007669"/>
    <property type="project" value="UniProtKB-UniRule"/>
</dbReference>
<feature type="transmembrane region" description="Helical" evidence="7">
    <location>
        <begin position="208"/>
        <end position="223"/>
    </location>
</feature>
<sequence length="280" mass="31903">MLSLAALNPVALRLGSLQIKWYGVLIATGVVIAVILSMREANRRQISPDDIVDLLLWMLPIGVIGARAYYVIFRWSYYAANPGEIFAIWEGGLAIYGGIIAGLIVLVVYCYYRMLPAWLVLDIVAPTVLLAQAIGRWGNFMNQEAFGAKTTRAFLESIHLPTFIINQMNINGVYHQPDFLYESMWSLLGVILLLALRHREHLFKRGEVVLSYVAWYSFARFWIEGTRTDSLYLFGPVRVSQLLSAILFVGAVFLIIYRRVRKPNNPWYLDGSGLKYPYER</sequence>
<dbReference type="eggNOG" id="COG0682">
    <property type="taxonomic scope" value="Bacteria"/>
</dbReference>
<comment type="catalytic activity">
    <reaction evidence="7">
        <text>L-cysteinyl-[prolipoprotein] + a 1,2-diacyl-sn-glycero-3-phospho-(1'-sn-glycerol) = an S-1,2-diacyl-sn-glyceryl-L-cysteinyl-[prolipoprotein] + sn-glycerol 1-phosphate + H(+)</text>
        <dbReference type="Rhea" id="RHEA:56712"/>
        <dbReference type="Rhea" id="RHEA-COMP:14679"/>
        <dbReference type="Rhea" id="RHEA-COMP:14680"/>
        <dbReference type="ChEBI" id="CHEBI:15378"/>
        <dbReference type="ChEBI" id="CHEBI:29950"/>
        <dbReference type="ChEBI" id="CHEBI:57685"/>
        <dbReference type="ChEBI" id="CHEBI:64716"/>
        <dbReference type="ChEBI" id="CHEBI:140658"/>
        <dbReference type="EC" id="2.5.1.145"/>
    </reaction>
</comment>
<dbReference type="EMBL" id="AZFW01000016">
    <property type="protein sequence ID" value="KRM29320.1"/>
    <property type="molecule type" value="Genomic_DNA"/>
</dbReference>
<feature type="transmembrane region" description="Helical" evidence="7">
    <location>
        <begin position="93"/>
        <end position="112"/>
    </location>
</feature>
<feature type="transmembrane region" description="Helical" evidence="7">
    <location>
        <begin position="20"/>
        <end position="39"/>
    </location>
</feature>
<comment type="subcellular location">
    <subcellularLocation>
        <location evidence="7">Cell membrane</location>
        <topology evidence="7">Multi-pass membrane protein</topology>
    </subcellularLocation>
</comment>
<dbReference type="UniPathway" id="UPA00664"/>
<dbReference type="Proteomes" id="UP000050949">
    <property type="component" value="Unassembled WGS sequence"/>
</dbReference>